<dbReference type="Gene3D" id="1.10.10.10">
    <property type="entry name" value="Winged helix-like DNA-binding domain superfamily/Winged helix DNA-binding domain"/>
    <property type="match status" value="1"/>
</dbReference>
<dbReference type="Proteomes" id="UP000466388">
    <property type="component" value="Unassembled WGS sequence"/>
</dbReference>
<name>A0A7X2XUZ5_9LACO</name>
<dbReference type="Pfam" id="PF03551">
    <property type="entry name" value="PadR"/>
    <property type="match status" value="1"/>
</dbReference>
<dbReference type="SUPFAM" id="SSF46785">
    <property type="entry name" value="Winged helix' DNA-binding domain"/>
    <property type="match status" value="1"/>
</dbReference>
<evidence type="ECO:0000313" key="3">
    <source>
        <dbReference type="Proteomes" id="UP000466388"/>
    </source>
</evidence>
<evidence type="ECO:0000259" key="1">
    <source>
        <dbReference type="Pfam" id="PF03551"/>
    </source>
</evidence>
<feature type="domain" description="Transcription regulator PadR N-terminal" evidence="1">
    <location>
        <begin position="7"/>
        <end position="79"/>
    </location>
</feature>
<dbReference type="EMBL" id="WNJO01000005">
    <property type="protein sequence ID" value="MTV82129.1"/>
    <property type="molecule type" value="Genomic_DNA"/>
</dbReference>
<dbReference type="InterPro" id="IPR005149">
    <property type="entry name" value="Tscrpt_reg_PadR_N"/>
</dbReference>
<organism evidence="2 3">
    <name type="scientific">Secundilactobacillus folii</name>
    <dbReference type="NCBI Taxonomy" id="2678357"/>
    <lineage>
        <taxon>Bacteria</taxon>
        <taxon>Bacillati</taxon>
        <taxon>Bacillota</taxon>
        <taxon>Bacilli</taxon>
        <taxon>Lactobacillales</taxon>
        <taxon>Lactobacillaceae</taxon>
        <taxon>Secundilactobacillus</taxon>
    </lineage>
</organism>
<reference evidence="2 3" key="1">
    <citation type="submission" date="2019-11" db="EMBL/GenBank/DDBJ databases">
        <title>Lactobacillus sp. nov. CRM56-3, isolated from fermented tea leaves.</title>
        <authorList>
            <person name="Phuengjayaem S."/>
            <person name="Tanasupawat S."/>
        </authorList>
    </citation>
    <scope>NUCLEOTIDE SEQUENCE [LARGE SCALE GENOMIC DNA]</scope>
    <source>
        <strain evidence="2 3">CRM56-3</strain>
    </source>
</reference>
<sequence>MYTVFVLGQLLDDAMSGYRLREILSNIVGQREKVSYGIIHPLLEKLAQSGDIILTKTTAQNNRPQKIATITDRGRATFDQLMRTPIKVGKHEELQYLLKLNNLHHVSKEEGRQLINQFIAFNESVLEEATANAQNIAHNELMNAGEKHSAIAIAHYKVAQAKTAISWAKGLEV</sequence>
<dbReference type="RefSeq" id="WP_155431402.1">
    <property type="nucleotide sequence ID" value="NZ_WNJO01000005.1"/>
</dbReference>
<proteinExistence type="predicted"/>
<dbReference type="InterPro" id="IPR036390">
    <property type="entry name" value="WH_DNA-bd_sf"/>
</dbReference>
<protein>
    <recommendedName>
        <fullName evidence="1">Transcription regulator PadR N-terminal domain-containing protein</fullName>
    </recommendedName>
</protein>
<dbReference type="AlphaFoldDB" id="A0A7X2XUZ5"/>
<comment type="caution">
    <text evidence="2">The sequence shown here is derived from an EMBL/GenBank/DDBJ whole genome shotgun (WGS) entry which is preliminary data.</text>
</comment>
<accession>A0A7X2XUZ5</accession>
<keyword evidence="3" id="KW-1185">Reference proteome</keyword>
<gene>
    <name evidence="2" type="ORF">GM612_05610</name>
</gene>
<evidence type="ECO:0000313" key="2">
    <source>
        <dbReference type="EMBL" id="MTV82129.1"/>
    </source>
</evidence>
<dbReference type="InterPro" id="IPR036388">
    <property type="entry name" value="WH-like_DNA-bd_sf"/>
</dbReference>